<feature type="region of interest" description="Disordered" evidence="1">
    <location>
        <begin position="1"/>
        <end position="114"/>
    </location>
</feature>
<organism evidence="2 3">
    <name type="scientific">Coemansia pectinata</name>
    <dbReference type="NCBI Taxonomy" id="1052879"/>
    <lineage>
        <taxon>Eukaryota</taxon>
        <taxon>Fungi</taxon>
        <taxon>Fungi incertae sedis</taxon>
        <taxon>Zoopagomycota</taxon>
        <taxon>Kickxellomycotina</taxon>
        <taxon>Kickxellomycetes</taxon>
        <taxon>Kickxellales</taxon>
        <taxon>Kickxellaceae</taxon>
        <taxon>Coemansia</taxon>
    </lineage>
</organism>
<evidence type="ECO:0000256" key="1">
    <source>
        <dbReference type="SAM" id="MobiDB-lite"/>
    </source>
</evidence>
<feature type="compositionally biased region" description="Polar residues" evidence="1">
    <location>
        <begin position="66"/>
        <end position="81"/>
    </location>
</feature>
<accession>A0A9W8H1X4</accession>
<feature type="region of interest" description="Disordered" evidence="1">
    <location>
        <begin position="282"/>
        <end position="320"/>
    </location>
</feature>
<name>A0A9W8H1X4_9FUNG</name>
<comment type="caution">
    <text evidence="2">The sequence shown here is derived from an EMBL/GenBank/DDBJ whole genome shotgun (WGS) entry which is preliminary data.</text>
</comment>
<dbReference type="EMBL" id="JANBUH010000056">
    <property type="protein sequence ID" value="KAJ2755594.1"/>
    <property type="molecule type" value="Genomic_DNA"/>
</dbReference>
<evidence type="ECO:0000313" key="3">
    <source>
        <dbReference type="Proteomes" id="UP001140011"/>
    </source>
</evidence>
<dbReference type="AlphaFoldDB" id="A0A9W8H1X4"/>
<dbReference type="Proteomes" id="UP001140011">
    <property type="component" value="Unassembled WGS sequence"/>
</dbReference>
<feature type="region of interest" description="Disordered" evidence="1">
    <location>
        <begin position="343"/>
        <end position="376"/>
    </location>
</feature>
<sequence>MGREPPRVVRKKEIPKQLQPDELTLPDSAPMPERDSNQPEEPVPTAVTSMLVPVTKQPDRRVLNQVAPTPTRVNTQPNKPVSFQVAPTPEINDNQPGEHDLRQVTPTPPRVNNLPDELVPAAGATKMVRFAEQPNEQAPQGGAQTPAHAETDSSHYGRASADDLKNILASLDISPGYFTIPLYCHDCLVYRQELKEVKISVALVRKDYRRHSARAKASYDTLWRRAICALIDAKGELYDLGLRAKEHTQTHNLIAHSSGKGVVANPAPAITTTVASAKGKVVADNPAPASSKGAESSTSSASDVVKPDAAPASGKSATVDELSTDNTFADWLFDWLSNPSQCQTGRACGRKNRPSNRVAVPAKPSESGTGRAYRSRRWRPGSLASYQIPKRGQWTHSPIVYNMAYVSAPQQTQSTFGAGPSVPTPIPFASNGAVVGLNTSGQSATGGSIAQNDIGACIDIPAQHAGTSNGAVVGLNPAGQGSTGGSITRTSAPIATYTEYYLRLKTCAPSAVKRPRQQPSYISRRFVKVAAARLRNPANDYVYKEGDSDSCSAKS</sequence>
<feature type="compositionally biased region" description="Low complexity" evidence="1">
    <location>
        <begin position="289"/>
        <end position="302"/>
    </location>
</feature>
<dbReference type="OrthoDB" id="5546074at2759"/>
<proteinExistence type="predicted"/>
<gene>
    <name evidence="2" type="ORF">GGI19_001516</name>
</gene>
<evidence type="ECO:0000313" key="2">
    <source>
        <dbReference type="EMBL" id="KAJ2755594.1"/>
    </source>
</evidence>
<protein>
    <submittedName>
        <fullName evidence="2">Uncharacterized protein</fullName>
    </submittedName>
</protein>
<feature type="region of interest" description="Disordered" evidence="1">
    <location>
        <begin position="134"/>
        <end position="157"/>
    </location>
</feature>
<keyword evidence="3" id="KW-1185">Reference proteome</keyword>
<reference evidence="2" key="1">
    <citation type="submission" date="2022-07" db="EMBL/GenBank/DDBJ databases">
        <title>Phylogenomic reconstructions and comparative analyses of Kickxellomycotina fungi.</title>
        <authorList>
            <person name="Reynolds N.K."/>
            <person name="Stajich J.E."/>
            <person name="Barry K."/>
            <person name="Grigoriev I.V."/>
            <person name="Crous P."/>
            <person name="Smith M.E."/>
        </authorList>
    </citation>
    <scope>NUCLEOTIDE SEQUENCE</scope>
    <source>
        <strain evidence="2">BCRC 34297</strain>
    </source>
</reference>
<feature type="compositionally biased region" description="Basic and acidic residues" evidence="1">
    <location>
        <begin position="1"/>
        <end position="15"/>
    </location>
</feature>